<reference evidence="6 7" key="1">
    <citation type="submission" date="2019-02" db="EMBL/GenBank/DDBJ databases">
        <title>Genomic Encyclopedia of Type Strains, Phase IV (KMG-IV): sequencing the most valuable type-strain genomes for metagenomic binning, comparative biology and taxonomic classification.</title>
        <authorList>
            <person name="Goeker M."/>
        </authorList>
    </citation>
    <scope>NUCLEOTIDE SEQUENCE [LARGE SCALE GENOMIC DNA]</scope>
    <source>
        <strain evidence="6 7">DSM 10617</strain>
    </source>
</reference>
<proteinExistence type="predicted"/>
<feature type="domain" description="HTH araC/xylS-type" evidence="5">
    <location>
        <begin position="175"/>
        <end position="272"/>
    </location>
</feature>
<protein>
    <submittedName>
        <fullName evidence="6">AraC family transcriptional regulator</fullName>
    </submittedName>
</protein>
<feature type="region of interest" description="Disordered" evidence="4">
    <location>
        <begin position="268"/>
        <end position="308"/>
    </location>
</feature>
<keyword evidence="3" id="KW-0804">Transcription</keyword>
<evidence type="ECO:0000256" key="2">
    <source>
        <dbReference type="ARBA" id="ARBA00023125"/>
    </source>
</evidence>
<dbReference type="GO" id="GO:0043565">
    <property type="term" value="F:sequence-specific DNA binding"/>
    <property type="evidence" value="ECO:0007669"/>
    <property type="project" value="InterPro"/>
</dbReference>
<dbReference type="PANTHER" id="PTHR46796:SF7">
    <property type="entry name" value="ARAC FAMILY TRANSCRIPTIONAL REGULATOR"/>
    <property type="match status" value="1"/>
</dbReference>
<organism evidence="6 7">
    <name type="scientific">Sphaerotilus mobilis</name>
    <dbReference type="NCBI Taxonomy" id="47994"/>
    <lineage>
        <taxon>Bacteria</taxon>
        <taxon>Pseudomonadati</taxon>
        <taxon>Pseudomonadota</taxon>
        <taxon>Betaproteobacteria</taxon>
        <taxon>Burkholderiales</taxon>
        <taxon>Sphaerotilaceae</taxon>
        <taxon>Sphaerotilus</taxon>
    </lineage>
</organism>
<dbReference type="RefSeq" id="WP_130481081.1">
    <property type="nucleotide sequence ID" value="NZ_SGWV01000008.1"/>
</dbReference>
<evidence type="ECO:0000256" key="3">
    <source>
        <dbReference type="ARBA" id="ARBA00023163"/>
    </source>
</evidence>
<dbReference type="Proteomes" id="UP000293433">
    <property type="component" value="Unassembled WGS sequence"/>
</dbReference>
<name>A0A4Q7LR41_9BURK</name>
<dbReference type="Gene3D" id="1.10.10.60">
    <property type="entry name" value="Homeodomain-like"/>
    <property type="match status" value="2"/>
</dbReference>
<dbReference type="GO" id="GO:0003700">
    <property type="term" value="F:DNA-binding transcription factor activity"/>
    <property type="evidence" value="ECO:0007669"/>
    <property type="project" value="InterPro"/>
</dbReference>
<dbReference type="InterPro" id="IPR018060">
    <property type="entry name" value="HTH_AraC"/>
</dbReference>
<dbReference type="EMBL" id="SGWV01000008">
    <property type="protein sequence ID" value="RZS56632.1"/>
    <property type="molecule type" value="Genomic_DNA"/>
</dbReference>
<dbReference type="Pfam" id="PF12852">
    <property type="entry name" value="Cupin_6"/>
    <property type="match status" value="1"/>
</dbReference>
<evidence type="ECO:0000259" key="5">
    <source>
        <dbReference type="PROSITE" id="PS01124"/>
    </source>
</evidence>
<keyword evidence="7" id="KW-1185">Reference proteome</keyword>
<keyword evidence="1" id="KW-0805">Transcription regulation</keyword>
<dbReference type="PROSITE" id="PS00041">
    <property type="entry name" value="HTH_ARAC_FAMILY_1"/>
    <property type="match status" value="1"/>
</dbReference>
<dbReference type="AlphaFoldDB" id="A0A4Q7LR41"/>
<accession>A0A4Q7LR41</accession>
<gene>
    <name evidence="6" type="ORF">EV685_1181</name>
</gene>
<dbReference type="InterPro" id="IPR009057">
    <property type="entry name" value="Homeodomain-like_sf"/>
</dbReference>
<dbReference type="OrthoDB" id="9789899at2"/>
<dbReference type="PANTHER" id="PTHR46796">
    <property type="entry name" value="HTH-TYPE TRANSCRIPTIONAL ACTIVATOR RHAS-RELATED"/>
    <property type="match status" value="1"/>
</dbReference>
<keyword evidence="2" id="KW-0238">DNA-binding</keyword>
<dbReference type="InterPro" id="IPR018062">
    <property type="entry name" value="HTH_AraC-typ_CS"/>
</dbReference>
<sequence>MSDRLSALLQRFELHARVFHSGALCGITDFDGGAGIGHLHLLRRGPLGVTDTLGRHRVVSEPSVLFFPRAGAYRLDGGEGEGADVVCASIDFGAGDENPLLLGLPALLSVPLAQLPGLDLAQQLLFGEAQAGRCGHGAVVDRLTEVLVIQLLRHAMAHQLVDGGVMAGLADPRLAKAISALHADPARPWTLEVMAEQAGMSRARFAAHFTRTVGVPPGEYLTGWRLGLARSLLRQGLPVKQVAADVGYVSPGAFGRVFLQRLGMTPSQWQLRASPRPGQTGPAARGRARQHLHGSPASAPSLAIKPLG</sequence>
<evidence type="ECO:0000256" key="4">
    <source>
        <dbReference type="SAM" id="MobiDB-lite"/>
    </source>
</evidence>
<evidence type="ECO:0000313" key="7">
    <source>
        <dbReference type="Proteomes" id="UP000293433"/>
    </source>
</evidence>
<dbReference type="PROSITE" id="PS01124">
    <property type="entry name" value="HTH_ARAC_FAMILY_2"/>
    <property type="match status" value="1"/>
</dbReference>
<dbReference type="InterPro" id="IPR032783">
    <property type="entry name" value="AraC_lig"/>
</dbReference>
<dbReference type="Pfam" id="PF12833">
    <property type="entry name" value="HTH_18"/>
    <property type="match status" value="1"/>
</dbReference>
<dbReference type="SMART" id="SM00342">
    <property type="entry name" value="HTH_ARAC"/>
    <property type="match status" value="1"/>
</dbReference>
<comment type="caution">
    <text evidence="6">The sequence shown here is derived from an EMBL/GenBank/DDBJ whole genome shotgun (WGS) entry which is preliminary data.</text>
</comment>
<evidence type="ECO:0000313" key="6">
    <source>
        <dbReference type="EMBL" id="RZS56632.1"/>
    </source>
</evidence>
<evidence type="ECO:0000256" key="1">
    <source>
        <dbReference type="ARBA" id="ARBA00023015"/>
    </source>
</evidence>
<dbReference type="InterPro" id="IPR050204">
    <property type="entry name" value="AraC_XylS_family_regulators"/>
</dbReference>
<dbReference type="SUPFAM" id="SSF46689">
    <property type="entry name" value="Homeodomain-like"/>
    <property type="match status" value="2"/>
</dbReference>